<comment type="catalytic activity">
    <reaction evidence="11">
        <text>sn-glycerol 3-phosphate + NADP(+) = dihydroxyacetone phosphate + NADPH + H(+)</text>
        <dbReference type="Rhea" id="RHEA:11096"/>
        <dbReference type="ChEBI" id="CHEBI:15378"/>
        <dbReference type="ChEBI" id="CHEBI:57597"/>
        <dbReference type="ChEBI" id="CHEBI:57642"/>
        <dbReference type="ChEBI" id="CHEBI:57783"/>
        <dbReference type="ChEBI" id="CHEBI:58349"/>
        <dbReference type="EC" id="1.1.1.94"/>
    </reaction>
</comment>
<keyword evidence="5" id="KW-0594">Phospholipid biosynthesis</keyword>
<evidence type="ECO:0000256" key="8">
    <source>
        <dbReference type="PIRSR" id="PIRSR000114-2"/>
    </source>
</evidence>
<name>A0A2G1QTY9_9HYPH</name>
<dbReference type="PRINTS" id="PR00077">
    <property type="entry name" value="GPDHDRGNASE"/>
</dbReference>
<evidence type="ECO:0000313" key="15">
    <source>
        <dbReference type="Proteomes" id="UP000221168"/>
    </source>
</evidence>
<feature type="binding site" evidence="9">
    <location>
        <begin position="8"/>
        <end position="13"/>
    </location>
    <ligand>
        <name>NAD(+)</name>
        <dbReference type="ChEBI" id="CHEBI:57540"/>
    </ligand>
</feature>
<dbReference type="RefSeq" id="WP_099303484.1">
    <property type="nucleotide sequence ID" value="NZ_PDVP01000001.1"/>
</dbReference>
<keyword evidence="15" id="KW-1185">Reference proteome</keyword>
<feature type="domain" description="Glycerol-3-phosphate dehydrogenase NAD-dependent N-terminal" evidence="12">
    <location>
        <begin position="4"/>
        <end position="168"/>
    </location>
</feature>
<evidence type="ECO:0000313" key="14">
    <source>
        <dbReference type="EMBL" id="PHP68930.1"/>
    </source>
</evidence>
<keyword evidence="3 10" id="KW-0560">Oxidoreductase</keyword>
<dbReference type="Gene3D" id="1.10.1040.10">
    <property type="entry name" value="N-(1-d-carboxylethyl)-l-norvaline Dehydrogenase, domain 2"/>
    <property type="match status" value="1"/>
</dbReference>
<feature type="binding site" evidence="9">
    <location>
        <position position="270"/>
    </location>
    <ligand>
        <name>NAD(+)</name>
        <dbReference type="ChEBI" id="CHEBI:57540"/>
    </ligand>
</feature>
<dbReference type="GO" id="GO:0046168">
    <property type="term" value="P:glycerol-3-phosphate catabolic process"/>
    <property type="evidence" value="ECO:0007669"/>
    <property type="project" value="InterPro"/>
</dbReference>
<feature type="active site" description="Proton acceptor" evidence="7">
    <location>
        <position position="199"/>
    </location>
</feature>
<comment type="caution">
    <text evidence="14">The sequence shown here is derived from an EMBL/GenBank/DDBJ whole genome shotgun (WGS) entry which is preliminary data.</text>
</comment>
<proteinExistence type="inferred from homology"/>
<dbReference type="InterPro" id="IPR013328">
    <property type="entry name" value="6PGD_dom2"/>
</dbReference>
<evidence type="ECO:0000256" key="1">
    <source>
        <dbReference type="ARBA" id="ARBA00011009"/>
    </source>
</evidence>
<dbReference type="PIRSF" id="PIRSF000114">
    <property type="entry name" value="Glycerol-3-P_dh"/>
    <property type="match status" value="1"/>
</dbReference>
<organism evidence="14 15">
    <name type="scientific">Zhengella mangrovi</name>
    <dbReference type="NCBI Taxonomy" id="1982044"/>
    <lineage>
        <taxon>Bacteria</taxon>
        <taxon>Pseudomonadati</taxon>
        <taxon>Pseudomonadota</taxon>
        <taxon>Alphaproteobacteria</taxon>
        <taxon>Hyphomicrobiales</taxon>
        <taxon>Notoacmeibacteraceae</taxon>
        <taxon>Zhengella</taxon>
    </lineage>
</organism>
<evidence type="ECO:0000256" key="4">
    <source>
        <dbReference type="ARBA" id="ARBA00023098"/>
    </source>
</evidence>
<evidence type="ECO:0000256" key="11">
    <source>
        <dbReference type="RuleBase" id="RU000439"/>
    </source>
</evidence>
<dbReference type="GO" id="GO:0051287">
    <property type="term" value="F:NAD binding"/>
    <property type="evidence" value="ECO:0007669"/>
    <property type="project" value="InterPro"/>
</dbReference>
<dbReference type="EMBL" id="PDVP01000001">
    <property type="protein sequence ID" value="PHP68930.1"/>
    <property type="molecule type" value="Genomic_DNA"/>
</dbReference>
<dbReference type="EC" id="1.1.1.94" evidence="11"/>
<keyword evidence="4" id="KW-0443">Lipid metabolism</keyword>
<dbReference type="SUPFAM" id="SSF48179">
    <property type="entry name" value="6-phosphogluconate dehydrogenase C-terminal domain-like"/>
    <property type="match status" value="1"/>
</dbReference>
<dbReference type="InterPro" id="IPR008927">
    <property type="entry name" value="6-PGluconate_DH-like_C_sf"/>
</dbReference>
<feature type="binding site" evidence="8">
    <location>
        <begin position="270"/>
        <end position="271"/>
    </location>
    <ligand>
        <name>substrate</name>
    </ligand>
</feature>
<dbReference type="InterPro" id="IPR006168">
    <property type="entry name" value="G3P_DH_NAD-dep"/>
</dbReference>
<evidence type="ECO:0000259" key="13">
    <source>
        <dbReference type="Pfam" id="PF07479"/>
    </source>
</evidence>
<gene>
    <name evidence="14" type="ORF">CSC94_02785</name>
</gene>
<dbReference type="Pfam" id="PF07479">
    <property type="entry name" value="NAD_Gly3P_dh_C"/>
    <property type="match status" value="1"/>
</dbReference>
<dbReference type="PANTHER" id="PTHR11728">
    <property type="entry name" value="GLYCEROL-3-PHOSPHATE DEHYDROGENASE"/>
    <property type="match status" value="1"/>
</dbReference>
<evidence type="ECO:0000256" key="10">
    <source>
        <dbReference type="RuleBase" id="RU000437"/>
    </source>
</evidence>
<dbReference type="GO" id="GO:0005829">
    <property type="term" value="C:cytosol"/>
    <property type="evidence" value="ECO:0007669"/>
    <property type="project" value="TreeGrafter"/>
</dbReference>
<dbReference type="InterPro" id="IPR036291">
    <property type="entry name" value="NAD(P)-bd_dom_sf"/>
</dbReference>
<dbReference type="InterPro" id="IPR006109">
    <property type="entry name" value="G3P_DH_NAD-dep_C"/>
</dbReference>
<feature type="domain" description="Glycerol-3-phosphate dehydrogenase NAD-dependent C-terminal" evidence="13">
    <location>
        <begin position="188"/>
        <end position="338"/>
    </location>
</feature>
<accession>A0A2G1QTY9</accession>
<evidence type="ECO:0000256" key="6">
    <source>
        <dbReference type="ARBA" id="ARBA00023264"/>
    </source>
</evidence>
<keyword evidence="2" id="KW-0444">Lipid biosynthesis</keyword>
<dbReference type="Gene3D" id="3.40.50.720">
    <property type="entry name" value="NAD(P)-binding Rossmann-like Domain"/>
    <property type="match status" value="1"/>
</dbReference>
<dbReference type="GO" id="GO:0008654">
    <property type="term" value="P:phospholipid biosynthetic process"/>
    <property type="evidence" value="ECO:0007669"/>
    <property type="project" value="UniProtKB-KW"/>
</dbReference>
<dbReference type="InterPro" id="IPR011128">
    <property type="entry name" value="G3P_DH_NAD-dep_N"/>
</dbReference>
<dbReference type="GO" id="GO:0141153">
    <property type="term" value="F:glycerol-3-phosphate dehydrogenase (NADP+) activity"/>
    <property type="evidence" value="ECO:0007669"/>
    <property type="project" value="RHEA"/>
</dbReference>
<keyword evidence="6" id="KW-1208">Phospholipid metabolism</keyword>
<reference evidence="14 15" key="1">
    <citation type="submission" date="2017-10" db="EMBL/GenBank/DDBJ databases">
        <title>Sedimentibacterium mangrovi gen. nov., sp. nov., a novel member of family Phyllobacteriacea isolated from mangrove sediment.</title>
        <authorList>
            <person name="Liao H."/>
            <person name="Tian Y."/>
        </authorList>
    </citation>
    <scope>NUCLEOTIDE SEQUENCE [LARGE SCALE GENOMIC DNA]</scope>
    <source>
        <strain evidence="14 15">X9-2-2</strain>
    </source>
</reference>
<protein>
    <recommendedName>
        <fullName evidence="11">Glycerol-3-phosphate dehydrogenase</fullName>
        <ecNumber evidence="11">1.1.1.94</ecNumber>
    </recommendedName>
</protein>
<dbReference type="AlphaFoldDB" id="A0A2G1QTY9"/>
<keyword evidence="9 10" id="KW-0520">NAD</keyword>
<evidence type="ECO:0000256" key="7">
    <source>
        <dbReference type="PIRSR" id="PIRSR000114-1"/>
    </source>
</evidence>
<evidence type="ECO:0000256" key="2">
    <source>
        <dbReference type="ARBA" id="ARBA00022516"/>
    </source>
</evidence>
<evidence type="ECO:0000256" key="3">
    <source>
        <dbReference type="ARBA" id="ARBA00023002"/>
    </source>
</evidence>
<evidence type="ECO:0000259" key="12">
    <source>
        <dbReference type="Pfam" id="PF01210"/>
    </source>
</evidence>
<dbReference type="OrthoDB" id="9812273at2"/>
<dbReference type="Pfam" id="PF01210">
    <property type="entry name" value="NAD_Gly3P_dh_N"/>
    <property type="match status" value="1"/>
</dbReference>
<dbReference type="SUPFAM" id="SSF51735">
    <property type="entry name" value="NAD(P)-binding Rossmann-fold domains"/>
    <property type="match status" value="1"/>
</dbReference>
<comment type="similarity">
    <text evidence="1 10">Belongs to the NAD-dependent glycerol-3-phosphate dehydrogenase family.</text>
</comment>
<sequence length="350" mass="35651">MTRVVIIGAGVMGTAFATPLSDNGMTVDLVGTHLDRDLVAAMQESRVHPRLRARIGQTVTPLQDSELAAALERPADLVVVGVSTPGIGWAIDRLAESMRGTAPVILLTKGIAETADRVEILPDLVRRELAARGVAHGPVGAVGGPCIAGELAARRQTSAIIGFDDKALAAGWAAAMSTGYYHLAHTDDLTGLEICAALKNFYAIGVSVPSGRLAGDPAVNDAGLNNETASLFNQAVTELSRIVAVSGGDPATAFGLAGLGDLHVTTQAGRNSRLGKLLGEGLSYRAAMAGPLKGETVEGTLVAASLKAPLGALAGSGGLPASRVPLANAIVAAVTQDSPLQVDLAAYHLN</sequence>
<dbReference type="Proteomes" id="UP000221168">
    <property type="component" value="Unassembled WGS sequence"/>
</dbReference>
<evidence type="ECO:0000256" key="5">
    <source>
        <dbReference type="ARBA" id="ARBA00023209"/>
    </source>
</evidence>
<dbReference type="GO" id="GO:0005975">
    <property type="term" value="P:carbohydrate metabolic process"/>
    <property type="evidence" value="ECO:0007669"/>
    <property type="project" value="InterPro"/>
</dbReference>
<dbReference type="PANTHER" id="PTHR11728:SF1">
    <property type="entry name" value="GLYCEROL-3-PHOSPHATE DEHYDROGENASE [NAD(+)] 2, CHLOROPLASTIC"/>
    <property type="match status" value="1"/>
</dbReference>
<evidence type="ECO:0000256" key="9">
    <source>
        <dbReference type="PIRSR" id="PIRSR000114-3"/>
    </source>
</evidence>
<feature type="binding site" evidence="9">
    <location>
        <position position="148"/>
    </location>
    <ligand>
        <name>NAD(+)</name>
        <dbReference type="ChEBI" id="CHEBI:57540"/>
    </ligand>
</feature>
<feature type="binding site" evidence="8">
    <location>
        <position position="109"/>
    </location>
    <ligand>
        <name>substrate</name>
    </ligand>
</feature>